<protein>
    <submittedName>
        <fullName evidence="2">Uncharacterized protein</fullName>
    </submittedName>
</protein>
<sequence length="244" mass="25444">MLGALSGGALLAFASADAMLLTEHDLDSDVSRLQGRRAWVRARAVVVFERSRPLEGSRLRVALVATLVGLPLVTTGLSEMVSPSQSAAEVPGRFALMTTGAGLSGIAVFAMLALVLSRQVFSGVIVSLTVVSMIILAWDVTFYDSDGGTVRSVGRLAQLGLAYPMLAVSMPLIAFGFASGVEGPSRSGSGVCSPLFRAPGTPTSIKSEICESQLATRTSEQLCDRSSLDGACSARLCVLCRESI</sequence>
<keyword evidence="1" id="KW-0812">Transmembrane</keyword>
<evidence type="ECO:0000313" key="2">
    <source>
        <dbReference type="EMBL" id="KTR52022.1"/>
    </source>
</evidence>
<keyword evidence="1" id="KW-0472">Membrane</keyword>
<feature type="transmembrane region" description="Helical" evidence="1">
    <location>
        <begin position="61"/>
        <end position="82"/>
    </location>
</feature>
<keyword evidence="1" id="KW-1133">Transmembrane helix</keyword>
<accession>A0A147DR03</accession>
<dbReference type="PATRIC" id="fig|465820.4.peg.1688"/>
<feature type="transmembrane region" description="Helical" evidence="1">
    <location>
        <begin position="161"/>
        <end position="181"/>
    </location>
</feature>
<name>A0A147DR03_9MICO</name>
<reference evidence="2 3" key="1">
    <citation type="journal article" date="2016" name="Front. Microbiol.">
        <title>Genomic Resource of Rice Seed Associated Bacteria.</title>
        <authorList>
            <person name="Midha S."/>
            <person name="Bansal K."/>
            <person name="Sharma S."/>
            <person name="Kumar N."/>
            <person name="Patil P.P."/>
            <person name="Chaudhry V."/>
            <person name="Patil P.B."/>
        </authorList>
    </citation>
    <scope>NUCLEOTIDE SEQUENCE [LARGE SCALE GENOMIC DNA]</scope>
    <source>
        <strain evidence="2 3">NS359</strain>
    </source>
</reference>
<evidence type="ECO:0000313" key="3">
    <source>
        <dbReference type="Proteomes" id="UP000072763"/>
    </source>
</evidence>
<comment type="caution">
    <text evidence="2">The sequence shown here is derived from an EMBL/GenBank/DDBJ whole genome shotgun (WGS) entry which is preliminary data.</text>
</comment>
<feature type="transmembrane region" description="Helical" evidence="1">
    <location>
        <begin position="120"/>
        <end position="140"/>
    </location>
</feature>
<proteinExistence type="predicted"/>
<evidence type="ECO:0000256" key="1">
    <source>
        <dbReference type="SAM" id="Phobius"/>
    </source>
</evidence>
<dbReference type="EMBL" id="LDRC01000039">
    <property type="protein sequence ID" value="KTR52022.1"/>
    <property type="molecule type" value="Genomic_DNA"/>
</dbReference>
<gene>
    <name evidence="2" type="ORF">NS359_07990</name>
</gene>
<feature type="transmembrane region" description="Helical" evidence="1">
    <location>
        <begin position="94"/>
        <end position="114"/>
    </location>
</feature>
<dbReference type="Proteomes" id="UP000072763">
    <property type="component" value="Unassembled WGS sequence"/>
</dbReference>
<dbReference type="AlphaFoldDB" id="A0A147DR03"/>
<organism evidence="2 3">
    <name type="scientific">Curtobacterium oceanosedimentum</name>
    <dbReference type="NCBI Taxonomy" id="465820"/>
    <lineage>
        <taxon>Bacteria</taxon>
        <taxon>Bacillati</taxon>
        <taxon>Actinomycetota</taxon>
        <taxon>Actinomycetes</taxon>
        <taxon>Micrococcales</taxon>
        <taxon>Microbacteriaceae</taxon>
        <taxon>Curtobacterium</taxon>
    </lineage>
</organism>